<dbReference type="OrthoDB" id="6339427at2759"/>
<evidence type="ECO:0000313" key="7">
    <source>
        <dbReference type="Proteomes" id="UP000799538"/>
    </source>
</evidence>
<comment type="subcellular location">
    <subcellularLocation>
        <location evidence="1">Membrane</location>
        <topology evidence="1">Multi-pass membrane protein</topology>
    </subcellularLocation>
</comment>
<evidence type="ECO:0000256" key="3">
    <source>
        <dbReference type="ARBA" id="ARBA00022989"/>
    </source>
</evidence>
<evidence type="ECO:0000313" key="6">
    <source>
        <dbReference type="EMBL" id="KAF2226905.1"/>
    </source>
</evidence>
<keyword evidence="2 5" id="KW-0812">Transmembrane</keyword>
<accession>A0A6A6GME2</accession>
<dbReference type="Gene3D" id="1.20.1250.20">
    <property type="entry name" value="MFS general substrate transporter like domains"/>
    <property type="match status" value="1"/>
</dbReference>
<dbReference type="PANTHER" id="PTHR48022:SF54">
    <property type="entry name" value="GLUCOSE TRANSPORTER, PUTATIVE (AFU_ORTHOLOGUE AFUA_8G00890)-RELATED"/>
    <property type="match status" value="1"/>
</dbReference>
<dbReference type="PANTHER" id="PTHR48022">
    <property type="entry name" value="PLASTIDIC GLUCOSE TRANSPORTER 4"/>
    <property type="match status" value="1"/>
</dbReference>
<dbReference type="InterPro" id="IPR050360">
    <property type="entry name" value="MFS_Sugar_Transporters"/>
</dbReference>
<feature type="transmembrane region" description="Helical" evidence="5">
    <location>
        <begin position="64"/>
        <end position="83"/>
    </location>
</feature>
<feature type="transmembrane region" description="Helical" evidence="5">
    <location>
        <begin position="6"/>
        <end position="23"/>
    </location>
</feature>
<dbReference type="GO" id="GO:0005351">
    <property type="term" value="F:carbohydrate:proton symporter activity"/>
    <property type="evidence" value="ECO:0007669"/>
    <property type="project" value="TreeGrafter"/>
</dbReference>
<evidence type="ECO:0000256" key="5">
    <source>
        <dbReference type="SAM" id="Phobius"/>
    </source>
</evidence>
<keyword evidence="3 5" id="KW-1133">Transmembrane helix</keyword>
<evidence type="ECO:0000256" key="4">
    <source>
        <dbReference type="ARBA" id="ARBA00023136"/>
    </source>
</evidence>
<dbReference type="EMBL" id="ML992502">
    <property type="protein sequence ID" value="KAF2226905.1"/>
    <property type="molecule type" value="Genomic_DNA"/>
</dbReference>
<proteinExistence type="predicted"/>
<dbReference type="AlphaFoldDB" id="A0A6A6GME2"/>
<feature type="transmembrane region" description="Helical" evidence="5">
    <location>
        <begin position="35"/>
        <end position="58"/>
    </location>
</feature>
<dbReference type="InterPro" id="IPR005828">
    <property type="entry name" value="MFS_sugar_transport-like"/>
</dbReference>
<keyword evidence="4 5" id="KW-0472">Membrane</keyword>
<protein>
    <recommendedName>
        <fullName evidence="8">Major facilitator superfamily (MFS) profile domain-containing protein</fullName>
    </recommendedName>
</protein>
<dbReference type="Pfam" id="PF00083">
    <property type="entry name" value="Sugar_tr"/>
    <property type="match status" value="1"/>
</dbReference>
<gene>
    <name evidence="6" type="ORF">BDZ85DRAFT_316354</name>
</gene>
<name>A0A6A6GME2_9PEZI</name>
<reference evidence="7" key="1">
    <citation type="journal article" date="2020" name="Stud. Mycol.">
        <title>101 Dothideomycetes genomes: A test case for predicting lifestyles and emergence of pathogens.</title>
        <authorList>
            <person name="Haridas S."/>
            <person name="Albert R."/>
            <person name="Binder M."/>
            <person name="Bloem J."/>
            <person name="LaButti K."/>
            <person name="Salamov A."/>
            <person name="Andreopoulos B."/>
            <person name="Baker S."/>
            <person name="Barry K."/>
            <person name="Bills G."/>
            <person name="Bluhm B."/>
            <person name="Cannon C."/>
            <person name="Castanera R."/>
            <person name="Culley D."/>
            <person name="Daum C."/>
            <person name="Ezra D."/>
            <person name="Gonzalez J."/>
            <person name="Henrissat B."/>
            <person name="Kuo A."/>
            <person name="Liang C."/>
            <person name="Lipzen A."/>
            <person name="Lutzoni F."/>
            <person name="Magnuson J."/>
            <person name="Mondo S."/>
            <person name="Nolan M."/>
            <person name="Ohm R."/>
            <person name="Pangilinan J."/>
            <person name="Park H.-J."/>
            <person name="Ramirez L."/>
            <person name="Alfaro M."/>
            <person name="Sun H."/>
            <person name="Tritt A."/>
            <person name="Yoshinaga Y."/>
            <person name="Zwiers L.-H."/>
            <person name="Turgeon B."/>
            <person name="Goodwin S."/>
            <person name="Spatafora J."/>
            <person name="Crous P."/>
            <person name="Grigoriev I."/>
        </authorList>
    </citation>
    <scope>NUCLEOTIDE SEQUENCE [LARGE SCALE GENOMIC DNA]</scope>
    <source>
        <strain evidence="7">CECT 20119</strain>
    </source>
</reference>
<dbReference type="Proteomes" id="UP000799538">
    <property type="component" value="Unassembled WGS sequence"/>
</dbReference>
<keyword evidence="7" id="KW-1185">Reference proteome</keyword>
<sequence>MFRLTNIYVLAAFGTIGGALFGFDVFPLKWRAKGVGIAAAVNWAFNFALAFFVASAFTNIQWRTYIIFGVFCFVMTIHVFFTYPETAGKTLEEIDTIFDASIPPGRVDRLRECLRERLLGNNTGV</sequence>
<evidence type="ECO:0008006" key="8">
    <source>
        <dbReference type="Google" id="ProtNLM"/>
    </source>
</evidence>
<evidence type="ECO:0000256" key="2">
    <source>
        <dbReference type="ARBA" id="ARBA00022692"/>
    </source>
</evidence>
<evidence type="ECO:0000256" key="1">
    <source>
        <dbReference type="ARBA" id="ARBA00004141"/>
    </source>
</evidence>
<dbReference type="SUPFAM" id="SSF103473">
    <property type="entry name" value="MFS general substrate transporter"/>
    <property type="match status" value="1"/>
</dbReference>
<dbReference type="GO" id="GO:0016020">
    <property type="term" value="C:membrane"/>
    <property type="evidence" value="ECO:0007669"/>
    <property type="project" value="UniProtKB-SubCell"/>
</dbReference>
<organism evidence="6 7">
    <name type="scientific">Elsinoe ampelina</name>
    <dbReference type="NCBI Taxonomy" id="302913"/>
    <lineage>
        <taxon>Eukaryota</taxon>
        <taxon>Fungi</taxon>
        <taxon>Dikarya</taxon>
        <taxon>Ascomycota</taxon>
        <taxon>Pezizomycotina</taxon>
        <taxon>Dothideomycetes</taxon>
        <taxon>Dothideomycetidae</taxon>
        <taxon>Myriangiales</taxon>
        <taxon>Elsinoaceae</taxon>
        <taxon>Elsinoe</taxon>
    </lineage>
</organism>
<dbReference type="InterPro" id="IPR036259">
    <property type="entry name" value="MFS_trans_sf"/>
</dbReference>